<gene>
    <name evidence="2" type="ORF">NC653_039040</name>
</gene>
<feature type="compositionally biased region" description="Basic residues" evidence="1">
    <location>
        <begin position="1"/>
        <end position="10"/>
    </location>
</feature>
<evidence type="ECO:0000313" key="3">
    <source>
        <dbReference type="Proteomes" id="UP001164929"/>
    </source>
</evidence>
<evidence type="ECO:0000256" key="1">
    <source>
        <dbReference type="SAM" id="MobiDB-lite"/>
    </source>
</evidence>
<evidence type="ECO:0000313" key="2">
    <source>
        <dbReference type="EMBL" id="KAJ6956995.1"/>
    </source>
</evidence>
<feature type="compositionally biased region" description="Basic and acidic residues" evidence="1">
    <location>
        <begin position="11"/>
        <end position="32"/>
    </location>
</feature>
<dbReference type="Proteomes" id="UP001164929">
    <property type="component" value="Chromosome 18"/>
</dbReference>
<comment type="caution">
    <text evidence="2">The sequence shown here is derived from an EMBL/GenBank/DDBJ whole genome shotgun (WGS) entry which is preliminary data.</text>
</comment>
<proteinExistence type="predicted"/>
<name>A0AAD6PQ24_9ROSI</name>
<feature type="compositionally biased region" description="Basic and acidic residues" evidence="1">
    <location>
        <begin position="57"/>
        <end position="82"/>
    </location>
</feature>
<reference evidence="2 3" key="1">
    <citation type="journal article" date="2023" name="Mol. Ecol. Resour.">
        <title>Chromosome-level genome assembly of a triploid poplar Populus alba 'Berolinensis'.</title>
        <authorList>
            <person name="Chen S."/>
            <person name="Yu Y."/>
            <person name="Wang X."/>
            <person name="Wang S."/>
            <person name="Zhang T."/>
            <person name="Zhou Y."/>
            <person name="He R."/>
            <person name="Meng N."/>
            <person name="Wang Y."/>
            <person name="Liu W."/>
            <person name="Liu Z."/>
            <person name="Liu J."/>
            <person name="Guo Q."/>
            <person name="Huang H."/>
            <person name="Sederoff R.R."/>
            <person name="Wang G."/>
            <person name="Qu G."/>
            <person name="Chen S."/>
        </authorList>
    </citation>
    <scope>NUCLEOTIDE SEQUENCE [LARGE SCALE GENOMIC DNA]</scope>
    <source>
        <strain evidence="2">SC-2020</strain>
    </source>
</reference>
<dbReference type="EMBL" id="JAQIZT010000018">
    <property type="protein sequence ID" value="KAJ6956995.1"/>
    <property type="molecule type" value="Genomic_DNA"/>
</dbReference>
<organism evidence="2 3">
    <name type="scientific">Populus alba x Populus x berolinensis</name>
    <dbReference type="NCBI Taxonomy" id="444605"/>
    <lineage>
        <taxon>Eukaryota</taxon>
        <taxon>Viridiplantae</taxon>
        <taxon>Streptophyta</taxon>
        <taxon>Embryophyta</taxon>
        <taxon>Tracheophyta</taxon>
        <taxon>Spermatophyta</taxon>
        <taxon>Magnoliopsida</taxon>
        <taxon>eudicotyledons</taxon>
        <taxon>Gunneridae</taxon>
        <taxon>Pentapetalae</taxon>
        <taxon>rosids</taxon>
        <taxon>fabids</taxon>
        <taxon>Malpighiales</taxon>
        <taxon>Salicaceae</taxon>
        <taxon>Saliceae</taxon>
        <taxon>Populus</taxon>
    </lineage>
</organism>
<dbReference type="AlphaFoldDB" id="A0AAD6PQ24"/>
<keyword evidence="3" id="KW-1185">Reference proteome</keyword>
<feature type="compositionally biased region" description="Polar residues" evidence="1">
    <location>
        <begin position="33"/>
        <end position="44"/>
    </location>
</feature>
<feature type="region of interest" description="Disordered" evidence="1">
    <location>
        <begin position="1"/>
        <end position="135"/>
    </location>
</feature>
<protein>
    <submittedName>
        <fullName evidence="2">Uncharacterized protein</fullName>
    </submittedName>
</protein>
<sequence>MKLKKHRENRRTRELTGLREQKREKDEREGKKVTSSPSSTNLSPDQRAYKRGRPGRQTREPPVDKQRSKKTREQEKKKDRETKKKKTETKRGKASASTTSSLRLRQEQRGVSSNSRLHRRHLRQQSLKPVTFLLT</sequence>
<accession>A0AAD6PQ24</accession>